<keyword evidence="3" id="KW-1185">Reference proteome</keyword>
<feature type="region of interest" description="Disordered" evidence="1">
    <location>
        <begin position="1"/>
        <end position="26"/>
    </location>
</feature>
<reference evidence="2 3" key="1">
    <citation type="submission" date="2021-09" db="EMBL/GenBank/DDBJ databases">
        <title>Genomic insights and catalytic innovation underlie evolution of tropane alkaloids biosynthesis.</title>
        <authorList>
            <person name="Wang Y.-J."/>
            <person name="Tian T."/>
            <person name="Huang J.-P."/>
            <person name="Huang S.-X."/>
        </authorList>
    </citation>
    <scope>NUCLEOTIDE SEQUENCE [LARGE SCALE GENOMIC DNA]</scope>
    <source>
        <strain evidence="2">KIB-2018</strain>
        <tissue evidence="2">Leaf</tissue>
    </source>
</reference>
<protein>
    <submittedName>
        <fullName evidence="2">Uncharacterized protein</fullName>
    </submittedName>
</protein>
<name>A0AAV8SQI4_9ROSI</name>
<dbReference type="AlphaFoldDB" id="A0AAV8SQI4"/>
<dbReference type="Proteomes" id="UP001159364">
    <property type="component" value="Linkage Group LG09"/>
</dbReference>
<feature type="compositionally biased region" description="Polar residues" evidence="1">
    <location>
        <begin position="147"/>
        <end position="157"/>
    </location>
</feature>
<dbReference type="InterPro" id="IPR053346">
    <property type="entry name" value="Fra_a_1-associated"/>
</dbReference>
<comment type="caution">
    <text evidence="2">The sequence shown here is derived from an EMBL/GenBank/DDBJ whole genome shotgun (WGS) entry which is preliminary data.</text>
</comment>
<feature type="region of interest" description="Disordered" evidence="1">
    <location>
        <begin position="146"/>
        <end position="187"/>
    </location>
</feature>
<gene>
    <name evidence="2" type="ORF">K2173_005693</name>
</gene>
<dbReference type="PANTHER" id="PTHR35722:SF1">
    <property type="entry name" value="MAL D 1-ASSOCIATED PROTEIN"/>
    <property type="match status" value="1"/>
</dbReference>
<evidence type="ECO:0000256" key="1">
    <source>
        <dbReference type="SAM" id="MobiDB-lite"/>
    </source>
</evidence>
<evidence type="ECO:0000313" key="2">
    <source>
        <dbReference type="EMBL" id="KAJ8754532.1"/>
    </source>
</evidence>
<proteinExistence type="predicted"/>
<dbReference type="EMBL" id="JAIWQS010000009">
    <property type="protein sequence ID" value="KAJ8754532.1"/>
    <property type="molecule type" value="Genomic_DNA"/>
</dbReference>
<accession>A0AAV8SQI4</accession>
<dbReference type="PANTHER" id="PTHR35722">
    <property type="entry name" value="MAL D 1-ASSOCIATED PROTEIN"/>
    <property type="match status" value="1"/>
</dbReference>
<sequence>MGWVWVDDESRSSAGDGDEKNTTVGFSINEGCSTRTVVRSQCRTEEVEPGKFLRKCEKTEEILRNCVGKPVEVIKLDKEYTEDDVTDLVVSGGQKLKSEGGPFEFSGLRSDIEDIEHHLQRSFNHLRGLAEEMKRSVFDVFGDFYDTNPSSSGPSCSTRREIPIEDSHKPRGRDSGGVDLTGLGRDV</sequence>
<feature type="compositionally biased region" description="Basic and acidic residues" evidence="1">
    <location>
        <begin position="158"/>
        <end position="176"/>
    </location>
</feature>
<organism evidence="2 3">
    <name type="scientific">Erythroxylum novogranatense</name>
    <dbReference type="NCBI Taxonomy" id="1862640"/>
    <lineage>
        <taxon>Eukaryota</taxon>
        <taxon>Viridiplantae</taxon>
        <taxon>Streptophyta</taxon>
        <taxon>Embryophyta</taxon>
        <taxon>Tracheophyta</taxon>
        <taxon>Spermatophyta</taxon>
        <taxon>Magnoliopsida</taxon>
        <taxon>eudicotyledons</taxon>
        <taxon>Gunneridae</taxon>
        <taxon>Pentapetalae</taxon>
        <taxon>rosids</taxon>
        <taxon>fabids</taxon>
        <taxon>Malpighiales</taxon>
        <taxon>Erythroxylaceae</taxon>
        <taxon>Erythroxylum</taxon>
    </lineage>
</organism>
<evidence type="ECO:0000313" key="3">
    <source>
        <dbReference type="Proteomes" id="UP001159364"/>
    </source>
</evidence>